<dbReference type="Pfam" id="PF00132">
    <property type="entry name" value="Hexapep"/>
    <property type="match status" value="2"/>
</dbReference>
<dbReference type="SUPFAM" id="SSF53448">
    <property type="entry name" value="Nucleotide-diphospho-sugar transferases"/>
    <property type="match status" value="1"/>
</dbReference>
<comment type="catalytic activity">
    <reaction evidence="16 18">
        <text>N-acetyl-alpha-D-glucosamine 1-phosphate + UTP + H(+) = UDP-N-acetyl-alpha-D-glucosamine + diphosphate</text>
        <dbReference type="Rhea" id="RHEA:13509"/>
        <dbReference type="ChEBI" id="CHEBI:15378"/>
        <dbReference type="ChEBI" id="CHEBI:33019"/>
        <dbReference type="ChEBI" id="CHEBI:46398"/>
        <dbReference type="ChEBI" id="CHEBI:57705"/>
        <dbReference type="ChEBI" id="CHEBI:57776"/>
        <dbReference type="EC" id="2.7.7.23"/>
    </reaction>
</comment>
<evidence type="ECO:0000256" key="8">
    <source>
        <dbReference type="ARBA" id="ARBA00022737"/>
    </source>
</evidence>
<feature type="binding site" evidence="18">
    <location>
        <position position="363"/>
    </location>
    <ligand>
        <name>UDP-N-acetyl-alpha-D-glucosamine</name>
        <dbReference type="ChEBI" id="CHEBI:57705"/>
    </ligand>
</feature>
<evidence type="ECO:0000256" key="5">
    <source>
        <dbReference type="ARBA" id="ARBA00022679"/>
    </source>
</evidence>
<comment type="function">
    <text evidence="17 18">Catalyzes the last two sequential reactions in the de novo biosynthetic pathway for UDP-N-acetylglucosamine (UDP-GlcNAc). The C-terminal domain catalyzes the transfer of acetyl group from acetyl coenzyme A to glucosamine-1-phosphate (GlcN-1-P) to produce N-acetylglucosamine-1-phosphate (GlcNAc-1-P), which is converted into UDP-GlcNAc by the transfer of uridine 5-monophosphate (from uridine 5-triphosphate), a reaction catalyzed by the N-terminal domain.</text>
</comment>
<evidence type="ECO:0000259" key="19">
    <source>
        <dbReference type="Pfam" id="PF12804"/>
    </source>
</evidence>
<feature type="binding site" evidence="18">
    <location>
        <begin position="8"/>
        <end position="11"/>
    </location>
    <ligand>
        <name>UDP-N-acetyl-alpha-D-glucosamine</name>
        <dbReference type="ChEBI" id="CHEBI:57705"/>
    </ligand>
</feature>
<feature type="binding site" evidence="18">
    <location>
        <position position="101"/>
    </location>
    <ligand>
        <name>Mg(2+)</name>
        <dbReference type="ChEBI" id="CHEBI:18420"/>
    </ligand>
</feature>
<dbReference type="OrthoDB" id="9775031at2"/>
<evidence type="ECO:0000256" key="4">
    <source>
        <dbReference type="ARBA" id="ARBA00022490"/>
    </source>
</evidence>
<keyword evidence="11 18" id="KW-0573">Peptidoglycan synthesis</keyword>
<keyword evidence="5 18" id="KW-0808">Transferase</keyword>
<feature type="binding site" evidence="18">
    <location>
        <begin position="78"/>
        <end position="79"/>
    </location>
    <ligand>
        <name>UDP-N-acetyl-alpha-D-glucosamine</name>
        <dbReference type="ChEBI" id="CHEBI:57705"/>
    </ligand>
</feature>
<dbReference type="STRING" id="1123510.GCA_000620025_00130"/>
<dbReference type="InterPro" id="IPR029044">
    <property type="entry name" value="Nucleotide-diphossugar_trans"/>
</dbReference>
<keyword evidence="4 18" id="KW-0963">Cytoplasm</keyword>
<evidence type="ECO:0000256" key="1">
    <source>
        <dbReference type="ARBA" id="ARBA00004496"/>
    </source>
</evidence>
<dbReference type="GO" id="GO:0000902">
    <property type="term" value="P:cell morphogenesis"/>
    <property type="evidence" value="ECO:0007669"/>
    <property type="project" value="UniProtKB-UniRule"/>
</dbReference>
<feature type="binding site" evidence="18">
    <location>
        <position position="224"/>
    </location>
    <ligand>
        <name>UDP-N-acetyl-alpha-D-glucosamine</name>
        <dbReference type="ChEBI" id="CHEBI:57705"/>
    </ligand>
</feature>
<feature type="binding site" evidence="18">
    <location>
        <position position="377"/>
    </location>
    <ligand>
        <name>acetyl-CoA</name>
        <dbReference type="ChEBI" id="CHEBI:57288"/>
    </ligand>
</feature>
<feature type="region of interest" description="N-acetyltransferase" evidence="18">
    <location>
        <begin position="248"/>
        <end position="453"/>
    </location>
</feature>
<dbReference type="GO" id="GO:0003977">
    <property type="term" value="F:UDP-N-acetylglucosamine diphosphorylase activity"/>
    <property type="evidence" value="ECO:0007669"/>
    <property type="project" value="UniProtKB-UniRule"/>
</dbReference>
<dbReference type="Gene3D" id="2.160.10.10">
    <property type="entry name" value="Hexapeptide repeat proteins"/>
    <property type="match status" value="1"/>
</dbReference>
<dbReference type="GO" id="GO:0009245">
    <property type="term" value="P:lipid A biosynthetic process"/>
    <property type="evidence" value="ECO:0007669"/>
    <property type="project" value="UniProtKB-UniRule"/>
</dbReference>
<dbReference type="SUPFAM" id="SSF51161">
    <property type="entry name" value="Trimeric LpxA-like enzymes"/>
    <property type="match status" value="1"/>
</dbReference>
<dbReference type="Pfam" id="PF12804">
    <property type="entry name" value="NTP_transf_3"/>
    <property type="match status" value="1"/>
</dbReference>
<comment type="catalytic activity">
    <reaction evidence="15 18">
        <text>alpha-D-glucosamine 1-phosphate + acetyl-CoA = N-acetyl-alpha-D-glucosamine 1-phosphate + CoA + H(+)</text>
        <dbReference type="Rhea" id="RHEA:13725"/>
        <dbReference type="ChEBI" id="CHEBI:15378"/>
        <dbReference type="ChEBI" id="CHEBI:57287"/>
        <dbReference type="ChEBI" id="CHEBI:57288"/>
        <dbReference type="ChEBI" id="CHEBI:57776"/>
        <dbReference type="ChEBI" id="CHEBI:58516"/>
        <dbReference type="EC" id="2.3.1.157"/>
    </reaction>
</comment>
<feature type="binding site" evidence="18">
    <location>
        <position position="348"/>
    </location>
    <ligand>
        <name>UDP-N-acetyl-alpha-D-glucosamine</name>
        <dbReference type="ChEBI" id="CHEBI:57705"/>
    </ligand>
</feature>
<keyword evidence="13 18" id="KW-0012">Acyltransferase</keyword>
<dbReference type="GO" id="GO:0019134">
    <property type="term" value="F:glucosamine-1-phosphate N-acetyltransferase activity"/>
    <property type="evidence" value="ECO:0007669"/>
    <property type="project" value="UniProtKB-UniRule"/>
</dbReference>
<gene>
    <name evidence="18" type="primary">glmU</name>
    <name evidence="20" type="ORF">ZBT109_0039</name>
</gene>
<feature type="binding site" evidence="18">
    <location>
        <position position="166"/>
    </location>
    <ligand>
        <name>UDP-N-acetyl-alpha-D-glucosamine</name>
        <dbReference type="ChEBI" id="CHEBI:57705"/>
    </ligand>
</feature>
<comment type="pathway">
    <text evidence="18">Bacterial outer membrane biogenesis; LPS lipid A biosynthesis.</text>
</comment>
<sequence length="453" mass="47529">MSLDVVILAAGQGSRMRSKLPKVLHQIGGKPMVAHVIDAADTLPDSRTHVVVGHGAEQVEQALAGRGVSFARQTEQKGTGHAVAQTLEQIGDGAVLILYGDVPLIAPHTLAAMVEKVSPATLSLLTVMLDNPYGYGRIVRDAERRVTGIVEEKDATDEQRSITECNTGILATTGAQLKRWLPALSSDNAQGEYYLTDIIAMAASEGVTIDTYQPAAAFEVQGVNDRVQLAALERCHQAVKVDAIMRAGATVADPARVDIRGELTVGQDVLIDINCVFEGQVTLGDGVAIGPGCIIRNATIGANTQVDAYSVIDDAQVDGANAIGPFARLRPGAELREGAKVGNFVEIKKAVLGKGAKVNHLSYIGDADVGERVNVGAGSITCNYDGVNKSRTVLGDDVFIGSNTALVAPVKVGDRSTTAAGSVITSDVADDTLAIGRARQVVKAGWKRPTKRQ</sequence>
<evidence type="ECO:0000313" key="20">
    <source>
        <dbReference type="EMBL" id="BBG28839.1"/>
    </source>
</evidence>
<keyword evidence="10 18" id="KW-0133">Cell shape</keyword>
<feature type="binding site" evidence="18">
    <location>
        <begin position="99"/>
        <end position="101"/>
    </location>
    <ligand>
        <name>UDP-N-acetyl-alpha-D-glucosamine</name>
        <dbReference type="ChEBI" id="CHEBI:57705"/>
    </ligand>
</feature>
<accession>A0A348HB37</accession>
<comment type="pathway">
    <text evidence="18">Nucleotide-sugar biosynthesis; UDP-N-acetyl-alpha-D-glucosamine biosynthesis; N-acetyl-alpha-D-glucosamine 1-phosphate from alpha-D-glucosamine 6-phosphate (route II): step 2/2.</text>
</comment>
<feature type="binding site" evidence="18">
    <location>
        <position position="22"/>
    </location>
    <ligand>
        <name>UDP-N-acetyl-alpha-D-glucosamine</name>
        <dbReference type="ChEBI" id="CHEBI:57705"/>
    </ligand>
</feature>
<dbReference type="RefSeq" id="WP_027704383.1">
    <property type="nucleotide sequence ID" value="NZ_AP018933.1"/>
</dbReference>
<evidence type="ECO:0000313" key="21">
    <source>
        <dbReference type="Proteomes" id="UP000267342"/>
    </source>
</evidence>
<dbReference type="CDD" id="cd03353">
    <property type="entry name" value="LbH_GlmU_C"/>
    <property type="match status" value="1"/>
</dbReference>
<name>A0A348HB37_9GAMM</name>
<evidence type="ECO:0000256" key="13">
    <source>
        <dbReference type="ARBA" id="ARBA00023315"/>
    </source>
</evidence>
<dbReference type="InterPro" id="IPR050065">
    <property type="entry name" value="GlmU-like"/>
</dbReference>
<dbReference type="UniPathway" id="UPA00973"/>
<dbReference type="HAMAP" id="MF_01631">
    <property type="entry name" value="GlmU"/>
    <property type="match status" value="1"/>
</dbReference>
<proteinExistence type="inferred from homology"/>
<feature type="binding site" evidence="18">
    <location>
        <position position="402"/>
    </location>
    <ligand>
        <name>acetyl-CoA</name>
        <dbReference type="ChEBI" id="CHEBI:57288"/>
    </ligand>
</feature>
<dbReference type="EMBL" id="AP018933">
    <property type="protein sequence ID" value="BBG28839.1"/>
    <property type="molecule type" value="Genomic_DNA"/>
</dbReference>
<dbReference type="Proteomes" id="UP000267342">
    <property type="component" value="Chromosome"/>
</dbReference>
<feature type="domain" description="MobA-like NTP transferase" evidence="19">
    <location>
        <begin position="5"/>
        <end position="119"/>
    </location>
</feature>
<dbReference type="NCBIfam" id="TIGR01173">
    <property type="entry name" value="glmU"/>
    <property type="match status" value="1"/>
</dbReference>
<dbReference type="GO" id="GO:0005737">
    <property type="term" value="C:cytoplasm"/>
    <property type="evidence" value="ECO:0007669"/>
    <property type="project" value="UniProtKB-SubCell"/>
</dbReference>
<evidence type="ECO:0000256" key="3">
    <source>
        <dbReference type="ARBA" id="ARBA00007947"/>
    </source>
</evidence>
<evidence type="ECO:0000256" key="7">
    <source>
        <dbReference type="ARBA" id="ARBA00022723"/>
    </source>
</evidence>
<dbReference type="InterPro" id="IPR001451">
    <property type="entry name" value="Hexapep"/>
</dbReference>
<dbReference type="CDD" id="cd02540">
    <property type="entry name" value="GT2_GlmU_N_bac"/>
    <property type="match status" value="1"/>
</dbReference>
<feature type="region of interest" description="Pyrophosphorylase" evidence="18">
    <location>
        <begin position="1"/>
        <end position="226"/>
    </location>
</feature>
<dbReference type="KEGG" id="zpl:ZBT109_0039"/>
<comment type="subunit">
    <text evidence="18">Homotrimer.</text>
</comment>
<keyword evidence="6 18" id="KW-0548">Nucleotidyltransferase</keyword>
<dbReference type="InterPro" id="IPR038009">
    <property type="entry name" value="GlmU_C_LbH"/>
</dbReference>
<dbReference type="InterPro" id="IPR025877">
    <property type="entry name" value="MobA-like_NTP_Trfase"/>
</dbReference>
<dbReference type="GO" id="GO:0009252">
    <property type="term" value="P:peptidoglycan biosynthetic process"/>
    <property type="evidence" value="ECO:0007669"/>
    <property type="project" value="UniProtKB-UniRule"/>
</dbReference>
<dbReference type="EC" id="2.7.7.23" evidence="18"/>
<dbReference type="GO" id="GO:0016020">
    <property type="term" value="C:membrane"/>
    <property type="evidence" value="ECO:0007669"/>
    <property type="project" value="GOC"/>
</dbReference>
<evidence type="ECO:0000256" key="15">
    <source>
        <dbReference type="ARBA" id="ARBA00048247"/>
    </source>
</evidence>
<dbReference type="GO" id="GO:0071555">
    <property type="term" value="P:cell wall organization"/>
    <property type="evidence" value="ECO:0007669"/>
    <property type="project" value="UniProtKB-KW"/>
</dbReference>
<feature type="region of interest" description="Linker" evidence="18">
    <location>
        <begin position="227"/>
        <end position="247"/>
    </location>
</feature>
<dbReference type="PANTHER" id="PTHR43584:SF3">
    <property type="entry name" value="BIFUNCTIONAL PROTEIN GLMU"/>
    <property type="match status" value="1"/>
</dbReference>
<evidence type="ECO:0000256" key="6">
    <source>
        <dbReference type="ARBA" id="ARBA00022695"/>
    </source>
</evidence>
<feature type="binding site" evidence="18">
    <location>
        <position position="374"/>
    </location>
    <ligand>
        <name>UDP-N-acetyl-alpha-D-glucosamine</name>
        <dbReference type="ChEBI" id="CHEBI:57705"/>
    </ligand>
</feature>
<comment type="similarity">
    <text evidence="2 18">In the C-terminal section; belongs to the transferase hexapeptide repeat family.</text>
</comment>
<dbReference type="GO" id="GO:0006048">
    <property type="term" value="P:UDP-N-acetylglucosamine biosynthetic process"/>
    <property type="evidence" value="ECO:0007669"/>
    <property type="project" value="UniProtKB-UniPathway"/>
</dbReference>
<feature type="binding site" evidence="18">
    <location>
        <begin position="383"/>
        <end position="384"/>
    </location>
    <ligand>
        <name>acetyl-CoA</name>
        <dbReference type="ChEBI" id="CHEBI:57288"/>
    </ligand>
</feature>
<evidence type="ECO:0000256" key="10">
    <source>
        <dbReference type="ARBA" id="ARBA00022960"/>
    </source>
</evidence>
<feature type="binding site" evidence="18">
    <location>
        <position position="420"/>
    </location>
    <ligand>
        <name>acetyl-CoA</name>
        <dbReference type="ChEBI" id="CHEBI:57288"/>
    </ligand>
</feature>
<evidence type="ECO:0000256" key="2">
    <source>
        <dbReference type="ARBA" id="ARBA00007707"/>
    </source>
</evidence>
<feature type="binding site" evidence="18">
    <location>
        <position position="73"/>
    </location>
    <ligand>
        <name>UDP-N-acetyl-alpha-D-glucosamine</name>
        <dbReference type="ChEBI" id="CHEBI:57705"/>
    </ligand>
</feature>
<evidence type="ECO:0000256" key="12">
    <source>
        <dbReference type="ARBA" id="ARBA00023268"/>
    </source>
</evidence>
<evidence type="ECO:0000256" key="9">
    <source>
        <dbReference type="ARBA" id="ARBA00022842"/>
    </source>
</evidence>
<feature type="binding site" evidence="18">
    <location>
        <position position="437"/>
    </location>
    <ligand>
        <name>acetyl-CoA</name>
        <dbReference type="ChEBI" id="CHEBI:57288"/>
    </ligand>
</feature>
<keyword evidence="14 18" id="KW-0961">Cell wall biogenesis/degradation</keyword>
<dbReference type="GO" id="GO:0000287">
    <property type="term" value="F:magnesium ion binding"/>
    <property type="evidence" value="ECO:0007669"/>
    <property type="project" value="UniProtKB-UniRule"/>
</dbReference>
<dbReference type="InterPro" id="IPR005882">
    <property type="entry name" value="Bifunctional_GlmU"/>
</dbReference>
<evidence type="ECO:0000256" key="16">
    <source>
        <dbReference type="ARBA" id="ARBA00048493"/>
    </source>
</evidence>
<comment type="cofactor">
    <cofactor evidence="18">
        <name>Mg(2+)</name>
        <dbReference type="ChEBI" id="CHEBI:18420"/>
    </cofactor>
    <text evidence="18">Binds 1 Mg(2+) ion per subunit.</text>
</comment>
<dbReference type="PANTHER" id="PTHR43584">
    <property type="entry name" value="NUCLEOTIDYL TRANSFERASE"/>
    <property type="match status" value="1"/>
</dbReference>
<feature type="binding site" evidence="18">
    <location>
        <position position="151"/>
    </location>
    <ligand>
        <name>UDP-N-acetyl-alpha-D-glucosamine</name>
        <dbReference type="ChEBI" id="CHEBI:57705"/>
    </ligand>
</feature>
<reference evidence="20 21" key="1">
    <citation type="submission" date="2018-09" db="EMBL/GenBank/DDBJ databases">
        <title>Zymobacter palmae IAM14233 (=T109) whole genome analysis.</title>
        <authorList>
            <person name="Yanase H."/>
        </authorList>
    </citation>
    <scope>NUCLEOTIDE SEQUENCE [LARGE SCALE GENOMIC DNA]</scope>
    <source>
        <strain evidence="20 21">IAM14233</strain>
    </source>
</reference>
<comment type="similarity">
    <text evidence="3 18">In the N-terminal section; belongs to the N-acetylglucosamine-1-phosphate uridyltransferase family.</text>
</comment>
<keyword evidence="9 18" id="KW-0460">Magnesium</keyword>
<dbReference type="EC" id="2.3.1.157" evidence="18"/>
<feature type="active site" description="Proton acceptor" evidence="18">
    <location>
        <position position="360"/>
    </location>
</feature>
<evidence type="ECO:0000256" key="11">
    <source>
        <dbReference type="ARBA" id="ARBA00022984"/>
    </source>
</evidence>
<evidence type="ECO:0000256" key="14">
    <source>
        <dbReference type="ARBA" id="ARBA00023316"/>
    </source>
</evidence>
<organism evidence="20 21">
    <name type="scientific">Zymobacter palmae</name>
    <dbReference type="NCBI Taxonomy" id="33074"/>
    <lineage>
        <taxon>Bacteria</taxon>
        <taxon>Pseudomonadati</taxon>
        <taxon>Pseudomonadota</taxon>
        <taxon>Gammaproteobacteria</taxon>
        <taxon>Oceanospirillales</taxon>
        <taxon>Halomonadaceae</taxon>
        <taxon>Zymobacter group</taxon>
        <taxon>Zymobacter</taxon>
    </lineage>
</organism>
<evidence type="ECO:0000256" key="17">
    <source>
        <dbReference type="ARBA" id="ARBA00049628"/>
    </source>
</evidence>
<keyword evidence="12 18" id="KW-0511">Multifunctional enzyme</keyword>
<dbReference type="UniPathway" id="UPA00113">
    <property type="reaction ID" value="UER00532"/>
</dbReference>
<evidence type="ECO:0000256" key="18">
    <source>
        <dbReference type="HAMAP-Rule" id="MF_01631"/>
    </source>
</evidence>
<keyword evidence="8 18" id="KW-0677">Repeat</keyword>
<feature type="binding site" evidence="18">
    <location>
        <position position="136"/>
    </location>
    <ligand>
        <name>UDP-N-acetyl-alpha-D-glucosamine</name>
        <dbReference type="ChEBI" id="CHEBI:57705"/>
    </ligand>
</feature>
<dbReference type="Gene3D" id="3.90.550.10">
    <property type="entry name" value="Spore Coat Polysaccharide Biosynthesis Protein SpsA, Chain A"/>
    <property type="match status" value="1"/>
</dbReference>
<dbReference type="GO" id="GO:0008360">
    <property type="term" value="P:regulation of cell shape"/>
    <property type="evidence" value="ECO:0007669"/>
    <property type="project" value="UniProtKB-KW"/>
</dbReference>
<protein>
    <recommendedName>
        <fullName evidence="18">Bifunctional protein GlmU</fullName>
    </recommendedName>
    <domain>
        <recommendedName>
            <fullName evidence="18">UDP-N-acetylglucosamine pyrophosphorylase</fullName>
            <ecNumber evidence="18">2.7.7.23</ecNumber>
        </recommendedName>
        <alternativeName>
            <fullName evidence="18">N-acetylglucosamine-1-phosphate uridyltransferase</fullName>
        </alternativeName>
    </domain>
    <domain>
        <recommendedName>
            <fullName evidence="18">Glucosamine-1-phosphate N-acetyltransferase</fullName>
            <ecNumber evidence="18">2.3.1.157</ecNumber>
        </recommendedName>
    </domain>
</protein>
<dbReference type="AlphaFoldDB" id="A0A348HB37"/>
<keyword evidence="21" id="KW-1185">Reference proteome</keyword>
<keyword evidence="7 18" id="KW-0479">Metal-binding</keyword>
<comment type="subcellular location">
    <subcellularLocation>
        <location evidence="1 18">Cytoplasm</location>
    </subcellularLocation>
</comment>
<dbReference type="InterPro" id="IPR011004">
    <property type="entry name" value="Trimer_LpxA-like_sf"/>
</dbReference>
<feature type="binding site" evidence="18">
    <location>
        <position position="330"/>
    </location>
    <ligand>
        <name>UDP-N-acetyl-alpha-D-glucosamine</name>
        <dbReference type="ChEBI" id="CHEBI:57705"/>
    </ligand>
</feature>
<feature type="binding site" evidence="18">
    <location>
        <position position="224"/>
    </location>
    <ligand>
        <name>Mg(2+)</name>
        <dbReference type="ChEBI" id="CHEBI:18420"/>
    </ligand>
</feature>
<comment type="pathway">
    <text evidence="18">Nucleotide-sugar biosynthesis; UDP-N-acetyl-alpha-D-glucosamine biosynthesis; UDP-N-acetyl-alpha-D-glucosamine from N-acetyl-alpha-D-glucosamine 1-phosphate: step 1/1.</text>
</comment>